<dbReference type="AlphaFoldDB" id="A0A9D1ALD7"/>
<evidence type="ECO:0000256" key="1">
    <source>
        <dbReference type="ARBA" id="ARBA00004651"/>
    </source>
</evidence>
<feature type="transmembrane region" description="Helical" evidence="11">
    <location>
        <begin position="219"/>
        <end position="240"/>
    </location>
</feature>
<proteinExistence type="inferred from homology"/>
<comment type="similarity">
    <text evidence="2 10">Belongs to the ABC-4 integral membrane protein family. FtsX subfamily.</text>
</comment>
<evidence type="ECO:0000256" key="2">
    <source>
        <dbReference type="ARBA" id="ARBA00007379"/>
    </source>
</evidence>
<evidence type="ECO:0000256" key="10">
    <source>
        <dbReference type="PIRNR" id="PIRNR003097"/>
    </source>
</evidence>
<evidence type="ECO:0000313" key="15">
    <source>
        <dbReference type="Proteomes" id="UP000824242"/>
    </source>
</evidence>
<dbReference type="PIRSF" id="PIRSF003097">
    <property type="entry name" value="FtsX"/>
    <property type="match status" value="1"/>
</dbReference>
<dbReference type="InterPro" id="IPR058204">
    <property type="entry name" value="FtsX_firmicutes-type"/>
</dbReference>
<dbReference type="Pfam" id="PF02687">
    <property type="entry name" value="FtsX"/>
    <property type="match status" value="1"/>
</dbReference>
<feature type="domain" description="ABC3 transporter permease C-terminal" evidence="12">
    <location>
        <begin position="177"/>
        <end position="296"/>
    </location>
</feature>
<protein>
    <recommendedName>
        <fullName evidence="3 10">Cell division protein FtsX</fullName>
    </recommendedName>
</protein>
<comment type="function">
    <text evidence="10">Part of the ABC transporter FtsEX involved in asymmetric cellular division facilitating the initiation of sporulation.</text>
</comment>
<dbReference type="PANTHER" id="PTHR47755:SF1">
    <property type="entry name" value="CELL DIVISION PROTEIN FTSX"/>
    <property type="match status" value="1"/>
</dbReference>
<dbReference type="Pfam" id="PF18075">
    <property type="entry name" value="FtsX_ECD"/>
    <property type="match status" value="1"/>
</dbReference>
<evidence type="ECO:0000256" key="7">
    <source>
        <dbReference type="ARBA" id="ARBA00022989"/>
    </source>
</evidence>
<evidence type="ECO:0000259" key="13">
    <source>
        <dbReference type="Pfam" id="PF18075"/>
    </source>
</evidence>
<organism evidence="14 15">
    <name type="scientific">Candidatus Caccousia avicola</name>
    <dbReference type="NCBI Taxonomy" id="2840721"/>
    <lineage>
        <taxon>Bacteria</taxon>
        <taxon>Bacillati</taxon>
        <taxon>Bacillota</taxon>
        <taxon>Clostridia</taxon>
        <taxon>Eubacteriales</taxon>
        <taxon>Oscillospiraceae</taxon>
        <taxon>Oscillospiraceae incertae sedis</taxon>
        <taxon>Candidatus Caccousia</taxon>
    </lineage>
</organism>
<evidence type="ECO:0000256" key="9">
    <source>
        <dbReference type="ARBA" id="ARBA00023306"/>
    </source>
</evidence>
<evidence type="ECO:0000256" key="11">
    <source>
        <dbReference type="SAM" id="Phobius"/>
    </source>
</evidence>
<dbReference type="InterPro" id="IPR003838">
    <property type="entry name" value="ABC3_permease_C"/>
</dbReference>
<dbReference type="NCBIfam" id="NF038347">
    <property type="entry name" value="FtsX_Gpos"/>
    <property type="match status" value="1"/>
</dbReference>
<name>A0A9D1ALD7_9FIRM</name>
<keyword evidence="9 10" id="KW-0131">Cell cycle</keyword>
<comment type="subcellular location">
    <subcellularLocation>
        <location evidence="1">Cell membrane</location>
        <topology evidence="1">Multi-pass membrane protein</topology>
    </subcellularLocation>
</comment>
<dbReference type="Proteomes" id="UP000824242">
    <property type="component" value="Unassembled WGS sequence"/>
</dbReference>
<keyword evidence="7 11" id="KW-1133">Transmembrane helix</keyword>
<gene>
    <name evidence="14" type="ORF">IAB89_01210</name>
</gene>
<dbReference type="PROSITE" id="PS51257">
    <property type="entry name" value="PROKAR_LIPOPROTEIN"/>
    <property type="match status" value="1"/>
</dbReference>
<reference evidence="14" key="2">
    <citation type="journal article" date="2021" name="PeerJ">
        <title>Extensive microbial diversity within the chicken gut microbiome revealed by metagenomics and culture.</title>
        <authorList>
            <person name="Gilroy R."/>
            <person name="Ravi A."/>
            <person name="Getino M."/>
            <person name="Pursley I."/>
            <person name="Horton D.L."/>
            <person name="Alikhan N.F."/>
            <person name="Baker D."/>
            <person name="Gharbi K."/>
            <person name="Hall N."/>
            <person name="Watson M."/>
            <person name="Adriaenssens E.M."/>
            <person name="Foster-Nyarko E."/>
            <person name="Jarju S."/>
            <person name="Secka A."/>
            <person name="Antonio M."/>
            <person name="Oren A."/>
            <person name="Chaudhuri R.R."/>
            <person name="La Ragione R."/>
            <person name="Hildebrand F."/>
            <person name="Pallen M.J."/>
        </authorList>
    </citation>
    <scope>NUCLEOTIDE SEQUENCE</scope>
    <source>
        <strain evidence="14">ChiSxjej1B13-7958</strain>
    </source>
</reference>
<accession>A0A9D1ALD7</accession>
<feature type="domain" description="FtsX extracellular" evidence="13">
    <location>
        <begin position="60"/>
        <end position="153"/>
    </location>
</feature>
<reference evidence="14" key="1">
    <citation type="submission" date="2020-10" db="EMBL/GenBank/DDBJ databases">
        <authorList>
            <person name="Gilroy R."/>
        </authorList>
    </citation>
    <scope>NUCLEOTIDE SEQUENCE</scope>
    <source>
        <strain evidence="14">ChiSxjej1B13-7958</strain>
    </source>
</reference>
<dbReference type="InterPro" id="IPR040690">
    <property type="entry name" value="FtsX_ECD"/>
</dbReference>
<keyword evidence="6 11" id="KW-0812">Transmembrane</keyword>
<evidence type="ECO:0000256" key="4">
    <source>
        <dbReference type="ARBA" id="ARBA00022475"/>
    </source>
</evidence>
<evidence type="ECO:0000256" key="5">
    <source>
        <dbReference type="ARBA" id="ARBA00022618"/>
    </source>
</evidence>
<keyword evidence="8 10" id="KW-0472">Membrane</keyword>
<evidence type="ECO:0000313" key="14">
    <source>
        <dbReference type="EMBL" id="HIR46267.1"/>
    </source>
</evidence>
<dbReference type="InterPro" id="IPR004513">
    <property type="entry name" value="FtsX"/>
</dbReference>
<evidence type="ECO:0000256" key="8">
    <source>
        <dbReference type="ARBA" id="ARBA00023136"/>
    </source>
</evidence>
<evidence type="ECO:0000256" key="6">
    <source>
        <dbReference type="ARBA" id="ARBA00022692"/>
    </source>
</evidence>
<dbReference type="GO" id="GO:0051301">
    <property type="term" value="P:cell division"/>
    <property type="evidence" value="ECO:0007669"/>
    <property type="project" value="UniProtKB-KW"/>
</dbReference>
<dbReference type="GO" id="GO:0005886">
    <property type="term" value="C:plasma membrane"/>
    <property type="evidence" value="ECO:0007669"/>
    <property type="project" value="UniProtKB-SubCell"/>
</dbReference>
<dbReference type="EMBL" id="DVGZ01000013">
    <property type="protein sequence ID" value="HIR46267.1"/>
    <property type="molecule type" value="Genomic_DNA"/>
</dbReference>
<sequence length="303" mass="32697">MKLSSLGYLLKEGARNIWSNRTMSFASVGVLVSCLLLTGAAVLFSMNIDSAMQSVEGSNSITVYCTQGLPTLKAVQVGEQIKNLDNISECELVPKDQAVEEMLDMLGDNGTVLEGLMGDDNFLPDAYRISLTDLSLYEETAAQISAIEGVEKIIDYSDIANQLTQLDDMVTTVCFWITLLLGVVSLFIIANTIRVALFSRRVEISIMKSVGATNWFVRVPFIVEGLLIGLVSGGLASIILNLAYDSVMSSLAVLSFFTPLPLGPYRMRIVLIFLLAGSAFGVLGGLISIGRYLKKDVGGLVTL</sequence>
<dbReference type="Gene3D" id="3.30.70.3040">
    <property type="match status" value="1"/>
</dbReference>
<keyword evidence="4 10" id="KW-1003">Cell membrane</keyword>
<dbReference type="PANTHER" id="PTHR47755">
    <property type="entry name" value="CELL DIVISION PROTEIN FTSX"/>
    <property type="match status" value="1"/>
</dbReference>
<feature type="transmembrane region" description="Helical" evidence="11">
    <location>
        <begin position="269"/>
        <end position="293"/>
    </location>
</feature>
<feature type="transmembrane region" description="Helical" evidence="11">
    <location>
        <begin position="175"/>
        <end position="198"/>
    </location>
</feature>
<keyword evidence="5 10" id="KW-0132">Cell division</keyword>
<comment type="caution">
    <text evidence="14">The sequence shown here is derived from an EMBL/GenBank/DDBJ whole genome shotgun (WGS) entry which is preliminary data.</text>
</comment>
<evidence type="ECO:0000259" key="12">
    <source>
        <dbReference type="Pfam" id="PF02687"/>
    </source>
</evidence>
<evidence type="ECO:0000256" key="3">
    <source>
        <dbReference type="ARBA" id="ARBA00021907"/>
    </source>
</evidence>